<feature type="domain" description="Chromo" evidence="3">
    <location>
        <begin position="76"/>
        <end position="132"/>
    </location>
</feature>
<reference evidence="4" key="2">
    <citation type="submission" date="2016-06" db="EMBL/GenBank/DDBJ databases">
        <title>The genome of a short-lived fish provides insights into sex chromosome evolution and the genetic control of aging.</title>
        <authorList>
            <person name="Reichwald K."/>
            <person name="Felder M."/>
            <person name="Petzold A."/>
            <person name="Koch P."/>
            <person name="Groth M."/>
            <person name="Platzer M."/>
        </authorList>
    </citation>
    <scope>NUCLEOTIDE SEQUENCE</scope>
    <source>
        <tissue evidence="4">Brain</tissue>
    </source>
</reference>
<dbReference type="InterPro" id="IPR000953">
    <property type="entry name" value="Chromo/chromo_shadow_dom"/>
</dbReference>
<sequence>NLVVLGHSWLALHNPHLDWSHNHHALVSSSGPPCMGGHKIRSPAYRQNEPAAGGSASSSSTDLLPRADALQGGLVYMVRRILDSRPWGRGLQYLVDWEGYGPEERSWIPRPFIEDPSHIYYYEASRTATGAS</sequence>
<name>A0A1A7ZK68_NOTFU</name>
<dbReference type="PROSITE" id="PS50013">
    <property type="entry name" value="CHROMO_2"/>
    <property type="match status" value="1"/>
</dbReference>
<feature type="region of interest" description="Disordered" evidence="2">
    <location>
        <begin position="37"/>
        <end position="63"/>
    </location>
</feature>
<proteinExistence type="predicted"/>
<protein>
    <recommendedName>
        <fullName evidence="3">Chromo domain-containing protein</fullName>
    </recommendedName>
</protein>
<feature type="non-terminal residue" evidence="4">
    <location>
        <position position="1"/>
    </location>
</feature>
<dbReference type="Pfam" id="PF00385">
    <property type="entry name" value="Chromo"/>
    <property type="match status" value="1"/>
</dbReference>
<evidence type="ECO:0000256" key="2">
    <source>
        <dbReference type="SAM" id="MobiDB-lite"/>
    </source>
</evidence>
<dbReference type="SUPFAM" id="SSF54160">
    <property type="entry name" value="Chromo domain-like"/>
    <property type="match status" value="1"/>
</dbReference>
<accession>A0A1A7ZK68</accession>
<organism evidence="4">
    <name type="scientific">Nothobranchius furzeri</name>
    <name type="common">Turquoise killifish</name>
    <dbReference type="NCBI Taxonomy" id="105023"/>
    <lineage>
        <taxon>Eukaryota</taxon>
        <taxon>Metazoa</taxon>
        <taxon>Chordata</taxon>
        <taxon>Craniata</taxon>
        <taxon>Vertebrata</taxon>
        <taxon>Euteleostomi</taxon>
        <taxon>Actinopterygii</taxon>
        <taxon>Neopterygii</taxon>
        <taxon>Teleostei</taxon>
        <taxon>Neoteleostei</taxon>
        <taxon>Acanthomorphata</taxon>
        <taxon>Ovalentaria</taxon>
        <taxon>Atherinomorphae</taxon>
        <taxon>Cyprinodontiformes</taxon>
        <taxon>Nothobranchiidae</taxon>
        <taxon>Nothobranchius</taxon>
    </lineage>
</organism>
<feature type="compositionally biased region" description="Low complexity" evidence="2">
    <location>
        <begin position="51"/>
        <end position="60"/>
    </location>
</feature>
<reference evidence="4" key="1">
    <citation type="submission" date="2016-05" db="EMBL/GenBank/DDBJ databases">
        <authorList>
            <person name="Lavstsen T."/>
            <person name="Jespersen J.S."/>
        </authorList>
    </citation>
    <scope>NUCLEOTIDE SEQUENCE</scope>
    <source>
        <tissue evidence="4">Brain</tissue>
    </source>
</reference>
<dbReference type="InterPro" id="IPR023780">
    <property type="entry name" value="Chromo_domain"/>
</dbReference>
<evidence type="ECO:0000259" key="3">
    <source>
        <dbReference type="PROSITE" id="PS50013"/>
    </source>
</evidence>
<dbReference type="GO" id="GO:0005634">
    <property type="term" value="C:nucleus"/>
    <property type="evidence" value="ECO:0007669"/>
    <property type="project" value="UniProtKB-SubCell"/>
</dbReference>
<gene>
    <name evidence="4" type="primary">CU459095.1</name>
</gene>
<evidence type="ECO:0000313" key="4">
    <source>
        <dbReference type="EMBL" id="SBP43099.1"/>
    </source>
</evidence>
<comment type="subcellular location">
    <subcellularLocation>
        <location evidence="1">Nucleus</location>
    </subcellularLocation>
</comment>
<evidence type="ECO:0000256" key="1">
    <source>
        <dbReference type="ARBA" id="ARBA00004123"/>
    </source>
</evidence>
<dbReference type="InterPro" id="IPR016197">
    <property type="entry name" value="Chromo-like_dom_sf"/>
</dbReference>
<dbReference type="AlphaFoldDB" id="A0A1A7ZK68"/>
<dbReference type="SMART" id="SM00298">
    <property type="entry name" value="CHROMO"/>
    <property type="match status" value="1"/>
</dbReference>
<dbReference type="Gene3D" id="2.40.50.40">
    <property type="match status" value="1"/>
</dbReference>
<dbReference type="EMBL" id="HADY01004614">
    <property type="protein sequence ID" value="SBP43099.1"/>
    <property type="molecule type" value="Transcribed_RNA"/>
</dbReference>